<sequence length="165" mass="18281">MINRIQAQLPHLRPSERRVGEYVLRHADQVVTTSIRNLAQAIGVSEPTVIRFCHAVDCNGYQDLKIMLARSLAREEGFFSEVLSPEDTPLKIAEKTINQGLVTLATLRDQLNPTTLETAVAALEKAKRIEFYGLGGSGLVALEAQQKFFRLGVPCVAYVDAHIHN</sequence>
<keyword evidence="2" id="KW-0805">Transcription regulation</keyword>
<dbReference type="InterPro" id="IPR047640">
    <property type="entry name" value="RpiR-like"/>
</dbReference>
<protein>
    <submittedName>
        <fullName evidence="5">Uncharacterized protein</fullName>
    </submittedName>
</protein>
<evidence type="ECO:0000256" key="4">
    <source>
        <dbReference type="ARBA" id="ARBA00023163"/>
    </source>
</evidence>
<name>A0A7R8X4T0_9CRUS</name>
<keyword evidence="3" id="KW-0238">DNA-binding</keyword>
<feature type="non-terminal residue" evidence="5">
    <location>
        <position position="165"/>
    </location>
</feature>
<dbReference type="InterPro" id="IPR046348">
    <property type="entry name" value="SIS_dom_sf"/>
</dbReference>
<dbReference type="EMBL" id="OB740497">
    <property type="protein sequence ID" value="CAD7239770.1"/>
    <property type="molecule type" value="Genomic_DNA"/>
</dbReference>
<comment type="subcellular location">
    <subcellularLocation>
        <location evidence="1">Nucleus</location>
    </subcellularLocation>
</comment>
<dbReference type="InterPro" id="IPR009057">
    <property type="entry name" value="Homeodomain-like_sf"/>
</dbReference>
<dbReference type="InterPro" id="IPR000281">
    <property type="entry name" value="HTH_RpiR"/>
</dbReference>
<accession>A0A7R8X4T0</accession>
<evidence type="ECO:0000256" key="3">
    <source>
        <dbReference type="ARBA" id="ARBA00023125"/>
    </source>
</evidence>
<dbReference type="GO" id="GO:1901135">
    <property type="term" value="P:carbohydrate derivative metabolic process"/>
    <property type="evidence" value="ECO:0007669"/>
    <property type="project" value="InterPro"/>
</dbReference>
<keyword evidence="4" id="KW-0804">Transcription</keyword>
<evidence type="ECO:0000256" key="1">
    <source>
        <dbReference type="ARBA" id="ARBA00004123"/>
    </source>
</evidence>
<dbReference type="GO" id="GO:0003677">
    <property type="term" value="F:DNA binding"/>
    <property type="evidence" value="ECO:0007669"/>
    <property type="project" value="UniProtKB-KW"/>
</dbReference>
<dbReference type="GO" id="GO:0005634">
    <property type="term" value="C:nucleus"/>
    <property type="evidence" value="ECO:0007669"/>
    <property type="project" value="UniProtKB-SubCell"/>
</dbReference>
<dbReference type="GO" id="GO:0097367">
    <property type="term" value="F:carbohydrate derivative binding"/>
    <property type="evidence" value="ECO:0007669"/>
    <property type="project" value="InterPro"/>
</dbReference>
<dbReference type="GO" id="GO:0003700">
    <property type="term" value="F:DNA-binding transcription factor activity"/>
    <property type="evidence" value="ECO:0007669"/>
    <property type="project" value="InterPro"/>
</dbReference>
<dbReference type="Pfam" id="PF01380">
    <property type="entry name" value="SIS"/>
    <property type="match status" value="1"/>
</dbReference>
<dbReference type="PROSITE" id="PS51071">
    <property type="entry name" value="HTH_RPIR"/>
    <property type="match status" value="1"/>
</dbReference>
<dbReference type="CDD" id="cd05013">
    <property type="entry name" value="SIS_RpiR"/>
    <property type="match status" value="1"/>
</dbReference>
<dbReference type="SUPFAM" id="SSF46689">
    <property type="entry name" value="Homeodomain-like"/>
    <property type="match status" value="1"/>
</dbReference>
<gene>
    <name evidence="5" type="ORF">CTOB1V02_LOCUS17585</name>
</gene>
<reference evidence="5" key="1">
    <citation type="submission" date="2020-11" db="EMBL/GenBank/DDBJ databases">
        <authorList>
            <person name="Tran Van P."/>
        </authorList>
    </citation>
    <scope>NUCLEOTIDE SEQUENCE</scope>
</reference>
<dbReference type="InterPro" id="IPR001347">
    <property type="entry name" value="SIS_dom"/>
</dbReference>
<dbReference type="OrthoDB" id="311172at2759"/>
<dbReference type="Pfam" id="PF01418">
    <property type="entry name" value="HTH_6"/>
    <property type="match status" value="1"/>
</dbReference>
<dbReference type="PANTHER" id="PTHR30514">
    <property type="entry name" value="GLUCOKINASE"/>
    <property type="match status" value="1"/>
</dbReference>
<dbReference type="AlphaFoldDB" id="A0A7R8X4T0"/>
<dbReference type="InterPro" id="IPR035472">
    <property type="entry name" value="RpiR-like_SIS"/>
</dbReference>
<dbReference type="Gene3D" id="1.10.10.10">
    <property type="entry name" value="Winged helix-like DNA-binding domain superfamily/Winged helix DNA-binding domain"/>
    <property type="match status" value="1"/>
</dbReference>
<evidence type="ECO:0000256" key="2">
    <source>
        <dbReference type="ARBA" id="ARBA00023015"/>
    </source>
</evidence>
<dbReference type="PROSITE" id="PS51464">
    <property type="entry name" value="SIS"/>
    <property type="match status" value="1"/>
</dbReference>
<organism evidence="5">
    <name type="scientific">Cyprideis torosa</name>
    <dbReference type="NCBI Taxonomy" id="163714"/>
    <lineage>
        <taxon>Eukaryota</taxon>
        <taxon>Metazoa</taxon>
        <taxon>Ecdysozoa</taxon>
        <taxon>Arthropoda</taxon>
        <taxon>Crustacea</taxon>
        <taxon>Oligostraca</taxon>
        <taxon>Ostracoda</taxon>
        <taxon>Podocopa</taxon>
        <taxon>Podocopida</taxon>
        <taxon>Cytherocopina</taxon>
        <taxon>Cytheroidea</taxon>
        <taxon>Cytherideidae</taxon>
        <taxon>Cyprideis</taxon>
    </lineage>
</organism>
<dbReference type="InterPro" id="IPR036388">
    <property type="entry name" value="WH-like_DNA-bd_sf"/>
</dbReference>
<evidence type="ECO:0000313" key="5">
    <source>
        <dbReference type="EMBL" id="CAD7239770.1"/>
    </source>
</evidence>
<proteinExistence type="predicted"/>
<dbReference type="Gene3D" id="3.40.50.10490">
    <property type="entry name" value="Glucose-6-phosphate isomerase like protein, domain 1"/>
    <property type="match status" value="1"/>
</dbReference>
<dbReference type="SUPFAM" id="SSF53697">
    <property type="entry name" value="SIS domain"/>
    <property type="match status" value="1"/>
</dbReference>
<dbReference type="PANTHER" id="PTHR30514:SF1">
    <property type="entry name" value="HTH-TYPE TRANSCRIPTIONAL REGULATOR HEXR-RELATED"/>
    <property type="match status" value="1"/>
</dbReference>